<organism evidence="1">
    <name type="scientific">marine sediment metagenome</name>
    <dbReference type="NCBI Taxonomy" id="412755"/>
    <lineage>
        <taxon>unclassified sequences</taxon>
        <taxon>metagenomes</taxon>
        <taxon>ecological metagenomes</taxon>
    </lineage>
</organism>
<reference evidence="1" key="1">
    <citation type="journal article" date="2015" name="Nature">
        <title>Complex archaea that bridge the gap between prokaryotes and eukaryotes.</title>
        <authorList>
            <person name="Spang A."/>
            <person name="Saw J.H."/>
            <person name="Jorgensen S.L."/>
            <person name="Zaremba-Niedzwiedzka K."/>
            <person name="Martijn J."/>
            <person name="Lind A.E."/>
            <person name="van Eijk R."/>
            <person name="Schleper C."/>
            <person name="Guy L."/>
            <person name="Ettema T.J."/>
        </authorList>
    </citation>
    <scope>NUCLEOTIDE SEQUENCE</scope>
</reference>
<dbReference type="EMBL" id="LAZR01001569">
    <property type="protein sequence ID" value="KKN42612.1"/>
    <property type="molecule type" value="Genomic_DNA"/>
</dbReference>
<proteinExistence type="predicted"/>
<accession>A0A0F9R0C2</accession>
<comment type="caution">
    <text evidence="1">The sequence shown here is derived from an EMBL/GenBank/DDBJ whole genome shotgun (WGS) entry which is preliminary data.</text>
</comment>
<gene>
    <name evidence="1" type="ORF">LCGC14_0711620</name>
</gene>
<protein>
    <submittedName>
        <fullName evidence="1">Uncharacterized protein</fullName>
    </submittedName>
</protein>
<sequence>MGDLTSFPNGILSMGVPVINSLGIGNVYHVVKSTESFYGDFDKNRKTRYSDGSQNLHTTIQAALDATVECRNDYVVVYPSNSDYDITAALTMSKKSVHLVCPAGLGYEIGANNSCRIEQTTAATAIIAVSDAAVEIAGFYLKPYIGIAHITFAATSYAPNVHHNYIPLKWTSSNAAAFAGSGDACAWGNIEKNYFISQSGNSQTCAAIITIGASATGANVSYNQFTIGDGNTATICISNGAVKGNTNFNIFSEAGGSGAVNGGTITKCYTIHVSGCAIGNRGAVSTGKMGSGGTTLKSYSENYGGYIANTGTTNGSVES</sequence>
<evidence type="ECO:0000313" key="1">
    <source>
        <dbReference type="EMBL" id="KKN42612.1"/>
    </source>
</evidence>
<dbReference type="AlphaFoldDB" id="A0A0F9R0C2"/>
<name>A0A0F9R0C2_9ZZZZ</name>